<name>A0A3D3QZ48_9PLAN</name>
<accession>A0A3D3QZ48</accession>
<dbReference type="Proteomes" id="UP000263642">
    <property type="component" value="Unassembled WGS sequence"/>
</dbReference>
<sequence>METKLQLRQSNFRTIFSLHLHFYLCPPDGTDATAGFSGNALHIDPCLFSGDSLMWMNFKDLTGCTPPGDRGDGRQVLQGVVLRLQFPVLLLLFEDIGRVFLKPDAGWIITAGNLFNLQHLCKLAQPPGETVLLINIAPFDP</sequence>
<gene>
    <name evidence="1" type="ORF">DIT97_01810</name>
</gene>
<protein>
    <submittedName>
        <fullName evidence="1">Uncharacterized protein</fullName>
    </submittedName>
</protein>
<evidence type="ECO:0000313" key="1">
    <source>
        <dbReference type="EMBL" id="HCO21851.1"/>
    </source>
</evidence>
<proteinExistence type="predicted"/>
<evidence type="ECO:0000313" key="2">
    <source>
        <dbReference type="Proteomes" id="UP000263642"/>
    </source>
</evidence>
<comment type="caution">
    <text evidence="1">The sequence shown here is derived from an EMBL/GenBank/DDBJ whole genome shotgun (WGS) entry which is preliminary data.</text>
</comment>
<dbReference type="AlphaFoldDB" id="A0A3D3QZ48"/>
<organism evidence="1 2">
    <name type="scientific">Gimesia maris</name>
    <dbReference type="NCBI Taxonomy" id="122"/>
    <lineage>
        <taxon>Bacteria</taxon>
        <taxon>Pseudomonadati</taxon>
        <taxon>Planctomycetota</taxon>
        <taxon>Planctomycetia</taxon>
        <taxon>Planctomycetales</taxon>
        <taxon>Planctomycetaceae</taxon>
        <taxon>Gimesia</taxon>
    </lineage>
</organism>
<dbReference type="EMBL" id="DQAY01000013">
    <property type="protein sequence ID" value="HCO21851.1"/>
    <property type="molecule type" value="Genomic_DNA"/>
</dbReference>
<reference evidence="1 2" key="1">
    <citation type="journal article" date="2018" name="Nat. Biotechnol.">
        <title>A standardized bacterial taxonomy based on genome phylogeny substantially revises the tree of life.</title>
        <authorList>
            <person name="Parks D.H."/>
            <person name="Chuvochina M."/>
            <person name="Waite D.W."/>
            <person name="Rinke C."/>
            <person name="Skarshewski A."/>
            <person name="Chaumeil P.A."/>
            <person name="Hugenholtz P."/>
        </authorList>
    </citation>
    <scope>NUCLEOTIDE SEQUENCE [LARGE SCALE GENOMIC DNA]</scope>
    <source>
        <strain evidence="1">UBA9375</strain>
    </source>
</reference>